<dbReference type="GO" id="GO:0016887">
    <property type="term" value="F:ATP hydrolysis activity"/>
    <property type="evidence" value="ECO:0007669"/>
    <property type="project" value="InterPro"/>
</dbReference>
<evidence type="ECO:0000259" key="5">
    <source>
        <dbReference type="PROSITE" id="PS50222"/>
    </source>
</evidence>
<dbReference type="Pfam" id="PF03969">
    <property type="entry name" value="AFG1_ATPase"/>
    <property type="match status" value="1"/>
</dbReference>
<evidence type="ECO:0000256" key="4">
    <source>
        <dbReference type="SAM" id="MobiDB-lite"/>
    </source>
</evidence>
<evidence type="ECO:0000256" key="3">
    <source>
        <dbReference type="ARBA" id="ARBA00022840"/>
    </source>
</evidence>
<feature type="compositionally biased region" description="Basic and acidic residues" evidence="4">
    <location>
        <begin position="80"/>
        <end position="92"/>
    </location>
</feature>
<feature type="compositionally biased region" description="Low complexity" evidence="4">
    <location>
        <begin position="160"/>
        <end position="178"/>
    </location>
</feature>
<keyword evidence="3" id="KW-0067">ATP-binding</keyword>
<accession>K8E9G6</accession>
<feature type="region of interest" description="Disordered" evidence="4">
    <location>
        <begin position="155"/>
        <end position="187"/>
    </location>
</feature>
<protein>
    <recommendedName>
        <fullName evidence="5">EF-hand domain-containing protein</fullName>
    </recommendedName>
</protein>
<dbReference type="GO" id="GO:0005739">
    <property type="term" value="C:mitochondrion"/>
    <property type="evidence" value="ECO:0007669"/>
    <property type="project" value="TreeGrafter"/>
</dbReference>
<sequence>MRRASTTTALAAARRALLSAWKSSRAGKNSSSLGDTKLVLASCCFCSSFSSSPSSFQQTLPEKVFEDASSSSFGGGNQKRATDAIHRSEEKPSSSATAGAVSQLDFATLVKHPEGAESPMKFYERLAEEGVLQRDEKQVKALYVLDKFYHKVMGKDDSNNDSNSSSSSSSSSSDNSSSRGTSNEENKSWFQKLWDRTNKSDASTLAGETSAGGVYLYGGPGCGKTFVSDLFMATLPKSFSKRVHFHAFMMETHGELHRLAQMKKKTDNVSNEDTVKWFADSLAAKVDVLCLDEFQVTDVADAMIIRRLLDRLWENNVRVVCTSNRAPDELYKNGLNRKQFLPCIEGIKSRMQVHDMDSVFDYRMIGSVNVHGVWKMIGESDKTDEEAKQIAHDWLEVKTQNLAGERTLRELEVAISGRSLRIKQAGGGVARIEFDELCDANLGPSDYVALCSTFHAIGIENIPKLSLDRVDLMRRFITFIDCAYEHKVKLIITAYAKHPDDLLVIADAKSFECDTRDEFFAWDRAKSRLNEMQTDEYTKSSWKPKTSKWLLEQSFSLREKINVNVLRGLWQRYDKTKNGVLDESELAYLLADLNELKVGHRNVSKDQLDHSLRELTRRRCGSRGDGFVTFDDFVEYGRKGFDKIELPPEDLEKIRCAEGDLIPSL</sequence>
<organism evidence="6 7">
    <name type="scientific">Bathycoccus prasinos</name>
    <dbReference type="NCBI Taxonomy" id="41875"/>
    <lineage>
        <taxon>Eukaryota</taxon>
        <taxon>Viridiplantae</taxon>
        <taxon>Chlorophyta</taxon>
        <taxon>Mamiellophyceae</taxon>
        <taxon>Mamiellales</taxon>
        <taxon>Bathycoccaceae</taxon>
        <taxon>Bathycoccus</taxon>
    </lineage>
</organism>
<dbReference type="GO" id="GO:0005524">
    <property type="term" value="F:ATP binding"/>
    <property type="evidence" value="ECO:0007669"/>
    <property type="project" value="UniProtKB-KW"/>
</dbReference>
<dbReference type="PANTHER" id="PTHR12169:SF6">
    <property type="entry name" value="AFG1-LIKE ATPASE"/>
    <property type="match status" value="1"/>
</dbReference>
<dbReference type="InterPro" id="IPR027417">
    <property type="entry name" value="P-loop_NTPase"/>
</dbReference>
<proteinExistence type="inferred from homology"/>
<dbReference type="OrthoDB" id="497816at2759"/>
<evidence type="ECO:0000313" key="7">
    <source>
        <dbReference type="Proteomes" id="UP000198341"/>
    </source>
</evidence>
<dbReference type="NCBIfam" id="NF040713">
    <property type="entry name" value="ZapE"/>
    <property type="match status" value="1"/>
</dbReference>
<gene>
    <name evidence="6" type="ORF">Bathy01g00520</name>
</gene>
<dbReference type="InterPro" id="IPR011992">
    <property type="entry name" value="EF-hand-dom_pair"/>
</dbReference>
<evidence type="ECO:0000256" key="1">
    <source>
        <dbReference type="ARBA" id="ARBA00010322"/>
    </source>
</evidence>
<evidence type="ECO:0000313" key="6">
    <source>
        <dbReference type="EMBL" id="CCO14301.1"/>
    </source>
</evidence>
<dbReference type="InterPro" id="IPR005654">
    <property type="entry name" value="ATPase_AFG1-like"/>
</dbReference>
<dbReference type="PANTHER" id="PTHR12169">
    <property type="entry name" value="ATPASE N2B"/>
    <property type="match status" value="1"/>
</dbReference>
<comment type="similarity">
    <text evidence="1">Belongs to the AFG1 ATPase family.</text>
</comment>
<dbReference type="eggNOG" id="KOG2383">
    <property type="taxonomic scope" value="Eukaryota"/>
</dbReference>
<dbReference type="RefSeq" id="XP_007515422.1">
    <property type="nucleotide sequence ID" value="XM_007515360.1"/>
</dbReference>
<feature type="domain" description="EF-hand" evidence="5">
    <location>
        <begin position="561"/>
        <end position="596"/>
    </location>
</feature>
<name>K8E9G6_9CHLO</name>
<dbReference type="GO" id="GO:0005509">
    <property type="term" value="F:calcium ion binding"/>
    <property type="evidence" value="ECO:0007669"/>
    <property type="project" value="InterPro"/>
</dbReference>
<reference evidence="6 7" key="1">
    <citation type="submission" date="2011-10" db="EMBL/GenBank/DDBJ databases">
        <authorList>
            <person name="Genoscope - CEA"/>
        </authorList>
    </citation>
    <scope>NUCLEOTIDE SEQUENCE [LARGE SCALE GENOMIC DNA]</scope>
    <source>
        <strain evidence="6 7">RCC 1105</strain>
    </source>
</reference>
<dbReference type="InterPro" id="IPR002048">
    <property type="entry name" value="EF_hand_dom"/>
</dbReference>
<dbReference type="KEGG" id="bpg:Bathy01g00520"/>
<dbReference type="AlphaFoldDB" id="K8E9G6"/>
<keyword evidence="7" id="KW-1185">Reference proteome</keyword>
<dbReference type="SUPFAM" id="SSF47473">
    <property type="entry name" value="EF-hand"/>
    <property type="match status" value="1"/>
</dbReference>
<dbReference type="Gene3D" id="3.40.50.300">
    <property type="entry name" value="P-loop containing nucleotide triphosphate hydrolases"/>
    <property type="match status" value="1"/>
</dbReference>
<dbReference type="Gene3D" id="1.10.238.10">
    <property type="entry name" value="EF-hand"/>
    <property type="match status" value="1"/>
</dbReference>
<keyword evidence="2" id="KW-0547">Nucleotide-binding</keyword>
<dbReference type="GeneID" id="19017788"/>
<feature type="region of interest" description="Disordered" evidence="4">
    <location>
        <begin position="67"/>
        <end position="99"/>
    </location>
</feature>
<dbReference type="EMBL" id="FO082278">
    <property type="protein sequence ID" value="CCO14301.1"/>
    <property type="molecule type" value="Genomic_DNA"/>
</dbReference>
<dbReference type="PROSITE" id="PS50222">
    <property type="entry name" value="EF_HAND_2"/>
    <property type="match status" value="1"/>
</dbReference>
<dbReference type="Proteomes" id="UP000198341">
    <property type="component" value="Chromosome 1"/>
</dbReference>
<dbReference type="SUPFAM" id="SSF52540">
    <property type="entry name" value="P-loop containing nucleoside triphosphate hydrolases"/>
    <property type="match status" value="1"/>
</dbReference>
<evidence type="ECO:0000256" key="2">
    <source>
        <dbReference type="ARBA" id="ARBA00022741"/>
    </source>
</evidence>